<evidence type="ECO:0000313" key="3">
    <source>
        <dbReference type="Proteomes" id="UP000315295"/>
    </source>
</evidence>
<dbReference type="Proteomes" id="UP000315295">
    <property type="component" value="Unassembled WGS sequence"/>
</dbReference>
<accession>A0A540LHM3</accession>
<dbReference type="AlphaFoldDB" id="A0A540LHM3"/>
<sequence>MEEPPPATATEPPSRLRLTLKLRALRTMRNKVDLPMTSKKRGRPALDVPPPCRRNLPVSHLDCNNGVEMKEGDAE</sequence>
<organism evidence="2 3">
    <name type="scientific">Malus baccata</name>
    <name type="common">Siberian crab apple</name>
    <name type="synonym">Pyrus baccata</name>
    <dbReference type="NCBI Taxonomy" id="106549"/>
    <lineage>
        <taxon>Eukaryota</taxon>
        <taxon>Viridiplantae</taxon>
        <taxon>Streptophyta</taxon>
        <taxon>Embryophyta</taxon>
        <taxon>Tracheophyta</taxon>
        <taxon>Spermatophyta</taxon>
        <taxon>Magnoliopsida</taxon>
        <taxon>eudicotyledons</taxon>
        <taxon>Gunneridae</taxon>
        <taxon>Pentapetalae</taxon>
        <taxon>rosids</taxon>
        <taxon>fabids</taxon>
        <taxon>Rosales</taxon>
        <taxon>Rosaceae</taxon>
        <taxon>Amygdaloideae</taxon>
        <taxon>Maleae</taxon>
        <taxon>Malus</taxon>
    </lineage>
</organism>
<reference evidence="2 3" key="1">
    <citation type="journal article" date="2019" name="G3 (Bethesda)">
        <title>Sequencing of a Wild Apple (Malus baccata) Genome Unravels the Differences Between Cultivated and Wild Apple Species Regarding Disease Resistance and Cold Tolerance.</title>
        <authorList>
            <person name="Chen X."/>
        </authorList>
    </citation>
    <scope>NUCLEOTIDE SEQUENCE [LARGE SCALE GENOMIC DNA]</scope>
    <source>
        <strain evidence="3">cv. Shandingzi</strain>
        <tissue evidence="2">Leaves</tissue>
    </source>
</reference>
<evidence type="ECO:0000313" key="2">
    <source>
        <dbReference type="EMBL" id="TQD85940.1"/>
    </source>
</evidence>
<proteinExistence type="predicted"/>
<gene>
    <name evidence="2" type="ORF">C1H46_028486</name>
</gene>
<comment type="caution">
    <text evidence="2">The sequence shown here is derived from an EMBL/GenBank/DDBJ whole genome shotgun (WGS) entry which is preliminary data.</text>
</comment>
<evidence type="ECO:0000256" key="1">
    <source>
        <dbReference type="SAM" id="MobiDB-lite"/>
    </source>
</evidence>
<keyword evidence="3" id="KW-1185">Reference proteome</keyword>
<name>A0A540LHM3_MALBA</name>
<feature type="region of interest" description="Disordered" evidence="1">
    <location>
        <begin position="29"/>
        <end position="58"/>
    </location>
</feature>
<protein>
    <submittedName>
        <fullName evidence="2">Uncharacterized protein</fullName>
    </submittedName>
</protein>
<dbReference type="EMBL" id="VIEB01000582">
    <property type="protein sequence ID" value="TQD85940.1"/>
    <property type="molecule type" value="Genomic_DNA"/>
</dbReference>